<dbReference type="Gene3D" id="3.30.565.10">
    <property type="entry name" value="Histidine kinase-like ATPase, C-terminal domain"/>
    <property type="match status" value="1"/>
</dbReference>
<dbReference type="PANTHER" id="PTHR34220">
    <property type="entry name" value="SENSOR HISTIDINE KINASE YPDA"/>
    <property type="match status" value="1"/>
</dbReference>
<sequence length="401" mass="45959">MKSSLPEEKNLSRLDFETMNAQVATLKKLPAWLPIKKIPSPIYLRIITVLFLLSIGYVAAMAGIDPRQHEHSGKILISLVAVTNYIAIFFLNQFLFVPRLFLKKRLKLFGLLNFICLIESYLLQELSIHWISGTNSTFFEFITKPNSLWTTATFLLSFCVLTIIICIFNVLMQLGAIHTKNAYLKHVQENFYIQADLAFLKQQLSAHFLFNTMNNITALVDIDPKQAQKSMIRLSSILRQMLHENKGMSVDLDKEIDLLEKYCELEKLRFGPNMQCIIETKIQEQDKQIAPLLLLPLIENAFKYGYHPSSPSRIEIHISENNDILHCHVENTITPQTASTRIKSGIGLANLKQRLEICYPGKYRYETENADGIYKADLQIELKGFKNFQEEIPVDTKNASA</sequence>
<keyword evidence="1" id="KW-0812">Transmembrane</keyword>
<dbReference type="InterPro" id="IPR050640">
    <property type="entry name" value="Bact_2-comp_sensor_kinase"/>
</dbReference>
<feature type="transmembrane region" description="Helical" evidence="1">
    <location>
        <begin position="108"/>
        <end position="131"/>
    </location>
</feature>
<keyword evidence="1" id="KW-1133">Transmembrane helix</keyword>
<feature type="transmembrane region" description="Helical" evidence="1">
    <location>
        <begin position="151"/>
        <end position="171"/>
    </location>
</feature>
<dbReference type="EMBL" id="FRAW01000009">
    <property type="protein sequence ID" value="SHK54259.1"/>
    <property type="molecule type" value="Genomic_DNA"/>
</dbReference>
<evidence type="ECO:0000313" key="3">
    <source>
        <dbReference type="EMBL" id="SHK54259.1"/>
    </source>
</evidence>
<keyword evidence="3" id="KW-0808">Transferase</keyword>
<dbReference type="Pfam" id="PF06580">
    <property type="entry name" value="His_kinase"/>
    <property type="match status" value="1"/>
</dbReference>
<proteinExistence type="predicted"/>
<dbReference type="InterPro" id="IPR010559">
    <property type="entry name" value="Sig_transdc_His_kin_internal"/>
</dbReference>
<evidence type="ECO:0000313" key="4">
    <source>
        <dbReference type="Proteomes" id="UP000184275"/>
    </source>
</evidence>
<feature type="transmembrane region" description="Helical" evidence="1">
    <location>
        <begin position="75"/>
        <end position="96"/>
    </location>
</feature>
<evidence type="ECO:0000259" key="2">
    <source>
        <dbReference type="Pfam" id="PF06580"/>
    </source>
</evidence>
<dbReference type="SUPFAM" id="SSF55874">
    <property type="entry name" value="ATPase domain of HSP90 chaperone/DNA topoisomerase II/histidine kinase"/>
    <property type="match status" value="1"/>
</dbReference>
<feature type="transmembrane region" description="Helical" evidence="1">
    <location>
        <begin position="42"/>
        <end position="63"/>
    </location>
</feature>
<organism evidence="3 4">
    <name type="scientific">Fibrobacter intestinalis</name>
    <dbReference type="NCBI Taxonomy" id="28122"/>
    <lineage>
        <taxon>Bacteria</taxon>
        <taxon>Pseudomonadati</taxon>
        <taxon>Fibrobacterota</taxon>
        <taxon>Fibrobacteria</taxon>
        <taxon>Fibrobacterales</taxon>
        <taxon>Fibrobacteraceae</taxon>
        <taxon>Fibrobacter</taxon>
    </lineage>
</organism>
<keyword evidence="1" id="KW-0472">Membrane</keyword>
<gene>
    <name evidence="3" type="ORF">SAMN05720469_10959</name>
</gene>
<keyword evidence="3" id="KW-0418">Kinase</keyword>
<accession>A0A1M6TBK3</accession>
<dbReference type="AlphaFoldDB" id="A0A1M6TBK3"/>
<dbReference type="GO" id="GO:0000155">
    <property type="term" value="F:phosphorelay sensor kinase activity"/>
    <property type="evidence" value="ECO:0007669"/>
    <property type="project" value="InterPro"/>
</dbReference>
<dbReference type="GO" id="GO:0016020">
    <property type="term" value="C:membrane"/>
    <property type="evidence" value="ECO:0007669"/>
    <property type="project" value="InterPro"/>
</dbReference>
<protein>
    <submittedName>
        <fullName evidence="3">Histidine kinase</fullName>
    </submittedName>
</protein>
<dbReference type="InterPro" id="IPR036890">
    <property type="entry name" value="HATPase_C_sf"/>
</dbReference>
<dbReference type="RefSeq" id="WP_073303529.1">
    <property type="nucleotide sequence ID" value="NZ_FRAW01000009.1"/>
</dbReference>
<name>A0A1M6TBK3_9BACT</name>
<feature type="domain" description="Signal transduction histidine kinase internal region" evidence="2">
    <location>
        <begin position="195"/>
        <end position="272"/>
    </location>
</feature>
<dbReference type="PANTHER" id="PTHR34220:SF7">
    <property type="entry name" value="SENSOR HISTIDINE KINASE YPDA"/>
    <property type="match status" value="1"/>
</dbReference>
<keyword evidence="4" id="KW-1185">Reference proteome</keyword>
<reference evidence="4" key="1">
    <citation type="submission" date="2016-11" db="EMBL/GenBank/DDBJ databases">
        <authorList>
            <person name="Varghese N."/>
            <person name="Submissions S."/>
        </authorList>
    </citation>
    <scope>NUCLEOTIDE SEQUENCE [LARGE SCALE GENOMIC DNA]</scope>
    <source>
        <strain evidence="4">UWOS</strain>
    </source>
</reference>
<evidence type="ECO:0000256" key="1">
    <source>
        <dbReference type="SAM" id="Phobius"/>
    </source>
</evidence>
<dbReference type="Proteomes" id="UP000184275">
    <property type="component" value="Unassembled WGS sequence"/>
</dbReference>